<dbReference type="RefSeq" id="WP_072697353.1">
    <property type="nucleotide sequence ID" value="NZ_FRDI01000008.1"/>
</dbReference>
<sequence length="328" mass="38700">MKFIEVIRKKNKLKVYFCGIKIFSRTKRIVDHEFEKKYAKRFDPDISIEDKKYILTKQFELSAGYTPSFDAPKTFNEKLQYIKLYYDNPLMSVCGDKYKVKDYIKNIIGEEYIVPTLAVWDKPDEIDFDKLPNEFVLKVNWGSGQNIIVRDKSKMDIDKIKEKLSKWLKPESNHYFFSFESGYKNIEPKIICEKYVGELAENLTCYKIFNFSSKPYLIQAVFDDKTKEETINYYDLDWNKLDLKQNFPNNDKNVSKPKNLAKMLELAEKLAAPFKYFVRVDFFEVGDKVIFSEFTFFSDNGMAAFTPDSWDNKLGDLIHLDITADKNI</sequence>
<dbReference type="AlphaFoldDB" id="A0A1M7T7C6"/>
<reference evidence="1 2" key="1">
    <citation type="submission" date="2016-12" db="EMBL/GenBank/DDBJ databases">
        <authorList>
            <person name="Song W.-J."/>
            <person name="Kurnit D.M."/>
        </authorList>
    </citation>
    <scope>NUCLEOTIDE SEQUENCE [LARGE SCALE GENOMIC DNA]</scope>
    <source>
        <strain evidence="1 2">DSM 11393</strain>
    </source>
</reference>
<gene>
    <name evidence="1" type="ORF">SAMN02745728_01662</name>
</gene>
<dbReference type="Proteomes" id="UP000186469">
    <property type="component" value="Unassembled WGS sequence"/>
</dbReference>
<keyword evidence="2" id="KW-1185">Reference proteome</keyword>
<name>A0A1M7T7C6_9BACT</name>
<dbReference type="Pfam" id="PF14305">
    <property type="entry name" value="ATPgrasp_TupA"/>
    <property type="match status" value="1"/>
</dbReference>
<accession>A0A1M7T7C6</accession>
<protein>
    <submittedName>
        <fullName evidence="1">TupA-like ATPgrasp</fullName>
    </submittedName>
</protein>
<dbReference type="EMBL" id="FRDI01000008">
    <property type="protein sequence ID" value="SHN66630.1"/>
    <property type="molecule type" value="Genomic_DNA"/>
</dbReference>
<dbReference type="STRING" id="1121455.SAMN02745728_01662"/>
<dbReference type="OrthoDB" id="9791827at2"/>
<evidence type="ECO:0000313" key="2">
    <source>
        <dbReference type="Proteomes" id="UP000186469"/>
    </source>
</evidence>
<evidence type="ECO:0000313" key="1">
    <source>
        <dbReference type="EMBL" id="SHN66630.1"/>
    </source>
</evidence>
<proteinExistence type="predicted"/>
<organism evidence="1 2">
    <name type="scientific">Desulfovibrio litoralis DSM 11393</name>
    <dbReference type="NCBI Taxonomy" id="1121455"/>
    <lineage>
        <taxon>Bacteria</taxon>
        <taxon>Pseudomonadati</taxon>
        <taxon>Thermodesulfobacteriota</taxon>
        <taxon>Desulfovibrionia</taxon>
        <taxon>Desulfovibrionales</taxon>
        <taxon>Desulfovibrionaceae</taxon>
        <taxon>Desulfovibrio</taxon>
    </lineage>
</organism>
<dbReference type="InterPro" id="IPR029465">
    <property type="entry name" value="ATPgrasp_TupA"/>
</dbReference>